<dbReference type="AlphaFoldDB" id="A0AAW9S0K2"/>
<dbReference type="NCBIfam" id="TIGR04057">
    <property type="entry name" value="SusC_RagA_signa"/>
    <property type="match status" value="1"/>
</dbReference>
<evidence type="ECO:0000256" key="12">
    <source>
        <dbReference type="SAM" id="SignalP"/>
    </source>
</evidence>
<keyword evidence="16" id="KW-1185">Reference proteome</keyword>
<comment type="caution">
    <text evidence="15">The sequence shown here is derived from an EMBL/GenBank/DDBJ whole genome shotgun (WGS) entry which is preliminary data.</text>
</comment>
<proteinExistence type="inferred from homology"/>
<keyword evidence="5 12" id="KW-0732">Signal</keyword>
<evidence type="ECO:0000256" key="4">
    <source>
        <dbReference type="ARBA" id="ARBA00022692"/>
    </source>
</evidence>
<evidence type="ECO:0000256" key="8">
    <source>
        <dbReference type="ARBA" id="ARBA00023170"/>
    </source>
</evidence>
<gene>
    <name evidence="15" type="ORF">AAG747_16960</name>
</gene>
<keyword evidence="9 10" id="KW-0998">Cell outer membrane</keyword>
<feature type="signal peptide" evidence="12">
    <location>
        <begin position="1"/>
        <end position="18"/>
    </location>
</feature>
<evidence type="ECO:0000313" key="16">
    <source>
        <dbReference type="Proteomes" id="UP001403385"/>
    </source>
</evidence>
<evidence type="ECO:0000313" key="15">
    <source>
        <dbReference type="EMBL" id="MEN7549617.1"/>
    </source>
</evidence>
<keyword evidence="2 10" id="KW-0813">Transport</keyword>
<dbReference type="InterPro" id="IPR039426">
    <property type="entry name" value="TonB-dep_rcpt-like"/>
</dbReference>
<comment type="subcellular location">
    <subcellularLocation>
        <location evidence="1 10">Cell outer membrane</location>
        <topology evidence="1 10">Multi-pass membrane protein</topology>
    </subcellularLocation>
</comment>
<dbReference type="Gene3D" id="2.60.40.1120">
    <property type="entry name" value="Carboxypeptidase-like, regulatory domain"/>
    <property type="match status" value="1"/>
</dbReference>
<dbReference type="GO" id="GO:0044718">
    <property type="term" value="P:siderophore transmembrane transport"/>
    <property type="evidence" value="ECO:0007669"/>
    <property type="project" value="TreeGrafter"/>
</dbReference>
<evidence type="ECO:0000256" key="6">
    <source>
        <dbReference type="ARBA" id="ARBA00023077"/>
    </source>
</evidence>
<dbReference type="PANTHER" id="PTHR30069:SF29">
    <property type="entry name" value="HEMOGLOBIN AND HEMOGLOBIN-HAPTOGLOBIN-BINDING PROTEIN 1-RELATED"/>
    <property type="match status" value="1"/>
</dbReference>
<dbReference type="GO" id="GO:0015344">
    <property type="term" value="F:siderophore uptake transmembrane transporter activity"/>
    <property type="evidence" value="ECO:0007669"/>
    <property type="project" value="TreeGrafter"/>
</dbReference>
<dbReference type="NCBIfam" id="TIGR04056">
    <property type="entry name" value="OMP_RagA_SusC"/>
    <property type="match status" value="1"/>
</dbReference>
<evidence type="ECO:0000256" key="1">
    <source>
        <dbReference type="ARBA" id="ARBA00004571"/>
    </source>
</evidence>
<dbReference type="InterPro" id="IPR023996">
    <property type="entry name" value="TonB-dep_OMP_SusC/RagA"/>
</dbReference>
<dbReference type="Gene3D" id="2.40.170.20">
    <property type="entry name" value="TonB-dependent receptor, beta-barrel domain"/>
    <property type="match status" value="1"/>
</dbReference>
<dbReference type="GO" id="GO:0009279">
    <property type="term" value="C:cell outer membrane"/>
    <property type="evidence" value="ECO:0007669"/>
    <property type="project" value="UniProtKB-SubCell"/>
</dbReference>
<dbReference type="PANTHER" id="PTHR30069">
    <property type="entry name" value="TONB-DEPENDENT OUTER MEMBRANE RECEPTOR"/>
    <property type="match status" value="1"/>
</dbReference>
<protein>
    <submittedName>
        <fullName evidence="15">TonB-dependent receptor</fullName>
    </submittedName>
</protein>
<dbReference type="InterPro" id="IPR036942">
    <property type="entry name" value="Beta-barrel_TonB_sf"/>
</dbReference>
<accession>A0AAW9S0K2</accession>
<keyword evidence="3 10" id="KW-1134">Transmembrane beta strand</keyword>
<evidence type="ECO:0000259" key="13">
    <source>
        <dbReference type="Pfam" id="PF00593"/>
    </source>
</evidence>
<name>A0AAW9S0K2_9BACT</name>
<dbReference type="InterPro" id="IPR037066">
    <property type="entry name" value="Plug_dom_sf"/>
</dbReference>
<keyword evidence="4 10" id="KW-0812">Transmembrane</keyword>
<dbReference type="Pfam" id="PF13715">
    <property type="entry name" value="CarbopepD_reg_2"/>
    <property type="match status" value="1"/>
</dbReference>
<evidence type="ECO:0000256" key="3">
    <source>
        <dbReference type="ARBA" id="ARBA00022452"/>
    </source>
</evidence>
<evidence type="ECO:0000256" key="2">
    <source>
        <dbReference type="ARBA" id="ARBA00022448"/>
    </source>
</evidence>
<feature type="chain" id="PRO_5043320263" evidence="12">
    <location>
        <begin position="19"/>
        <end position="1116"/>
    </location>
</feature>
<evidence type="ECO:0000256" key="10">
    <source>
        <dbReference type="PROSITE-ProRule" id="PRU01360"/>
    </source>
</evidence>
<feature type="domain" description="TonB-dependent receptor plug" evidence="14">
    <location>
        <begin position="232"/>
        <end position="349"/>
    </location>
</feature>
<evidence type="ECO:0000256" key="5">
    <source>
        <dbReference type="ARBA" id="ARBA00022729"/>
    </source>
</evidence>
<dbReference type="SUPFAM" id="SSF49464">
    <property type="entry name" value="Carboxypeptidase regulatory domain-like"/>
    <property type="match status" value="1"/>
</dbReference>
<evidence type="ECO:0000259" key="14">
    <source>
        <dbReference type="Pfam" id="PF07715"/>
    </source>
</evidence>
<feature type="domain" description="TonB-dependent receptor-like beta-barrel" evidence="13">
    <location>
        <begin position="505"/>
        <end position="1077"/>
    </location>
</feature>
<keyword evidence="6 11" id="KW-0798">TonB box</keyword>
<evidence type="ECO:0000256" key="9">
    <source>
        <dbReference type="ARBA" id="ARBA00023237"/>
    </source>
</evidence>
<sequence length="1116" mass="124577">MNMRFLLSALLCFQLSQAIGQALGSSSLQLAQESNHKSVNTVAHVLKELEAMYAVKFLYKEAIANRQIQTPQNWNALSLQEGIQQLQQYNTNIQFKKIKKNFYTVDFRSRQNNPSTKHLETVALQTQQEEKNTQPVIRQDRTISGKVMDEKGLSLPGVSIVVKGSTNGTITDLNGEFRLSIPEGEVTLVFSSVGYVSQELSASQESFKVVMKEDVQTLKEVIVVAYNEQSKSSFTGSAVALDVSKIKESPRASFQESLQGNVAGVQSLSASGQPGAEPNIRIRGVGSINASSDPLYVIDGIPVVAGNISKIATSSNTIAGLNPNDIESITVLKDASATAIYGSRAANGVILITTKRGKTGKTKFDASAQYGISDIMLADRNQPLNTKELSELIAEGQVNAGMTRQEAETFVKNNIDSSVNTDWVDVISRTGKYQQYNISASGGNEKTNFYSSLGYYDQEAVIIGIDYKKVNGKVNVRHAATDKLMLELGLAANNQTLHTNDDGGNANNPVRAMYRAVPYEPVYNPDGSYNTGFLLTYNPVGLVNENIRETQLYGALGNLGLKYDILDNLSFETKGSLDFNLADEFRYDNPYFGFGRGNKGGIGRAYNNKVINWNITNLLKYRFQLNNDHSFNFILGQEAQKITRKSTYAQAQKFPAGQTTLENASEIIDASTAEIGSSLTSYLFSASYDFKGKYMINISGRRDGSSRFGREVRFANFGSVGFAWNVIQEPFMQNQKLVQELKIRSSYGINGNQEIGDYSTQGLYEPTHNYNNFPGYIYSQIENANLTWEKNKPFNVGVDFRIFNRISGTVEYYNRVTSDLLFNVPIPATNGLTRTLTNIGEMQNSGWEIALSSENIKSAGQDGFQWNTDFNISFNKNEIKALADTLPIIDGQYIREVGGDFYSFYLPTYAGVDPQTGDALWYKVEDGEQVPTNNYREATYQKQESALPKFYGGLTNSLAYKNFSLSFMFYFNWGNKIYDHMSRYTNHDGKLGISDRGNLSRKTYERRWQKPGDITDVPKFVFGNSQSGDAEQHSTRFLYDGSYIRLRDVTLAYQLPQNWVEKIHLSNARIYVRGSNLWTYVKDKDLEGDPEVGVTGRTDFRIPMSRQILFGVDFSF</sequence>
<dbReference type="InterPro" id="IPR008969">
    <property type="entry name" value="CarboxyPept-like_regulatory"/>
</dbReference>
<dbReference type="InterPro" id="IPR012910">
    <property type="entry name" value="Plug_dom"/>
</dbReference>
<evidence type="ECO:0000256" key="11">
    <source>
        <dbReference type="RuleBase" id="RU003357"/>
    </source>
</evidence>
<dbReference type="SUPFAM" id="SSF56935">
    <property type="entry name" value="Porins"/>
    <property type="match status" value="1"/>
</dbReference>
<dbReference type="Pfam" id="PF07715">
    <property type="entry name" value="Plug"/>
    <property type="match status" value="1"/>
</dbReference>
<keyword evidence="8 15" id="KW-0675">Receptor</keyword>
<keyword evidence="7 10" id="KW-0472">Membrane</keyword>
<dbReference type="Pfam" id="PF00593">
    <property type="entry name" value="TonB_dep_Rec_b-barrel"/>
    <property type="match status" value="1"/>
</dbReference>
<comment type="similarity">
    <text evidence="10 11">Belongs to the TonB-dependent receptor family.</text>
</comment>
<dbReference type="Proteomes" id="UP001403385">
    <property type="component" value="Unassembled WGS sequence"/>
</dbReference>
<dbReference type="Gene3D" id="2.170.130.10">
    <property type="entry name" value="TonB-dependent receptor, plug domain"/>
    <property type="match status" value="1"/>
</dbReference>
<organism evidence="15 16">
    <name type="scientific">Rapidithrix thailandica</name>
    <dbReference type="NCBI Taxonomy" id="413964"/>
    <lineage>
        <taxon>Bacteria</taxon>
        <taxon>Pseudomonadati</taxon>
        <taxon>Bacteroidota</taxon>
        <taxon>Cytophagia</taxon>
        <taxon>Cytophagales</taxon>
        <taxon>Flammeovirgaceae</taxon>
        <taxon>Rapidithrix</taxon>
    </lineage>
</organism>
<reference evidence="15 16" key="1">
    <citation type="submission" date="2024-04" db="EMBL/GenBank/DDBJ databases">
        <title>Novel genus in family Flammeovirgaceae.</title>
        <authorList>
            <person name="Nguyen T.H."/>
            <person name="Vuong T.Q."/>
            <person name="Le H."/>
            <person name="Kim S.-G."/>
        </authorList>
    </citation>
    <scope>NUCLEOTIDE SEQUENCE [LARGE SCALE GENOMIC DNA]</scope>
    <source>
        <strain evidence="15 16">JCM 23209</strain>
    </source>
</reference>
<evidence type="ECO:0000256" key="7">
    <source>
        <dbReference type="ARBA" id="ARBA00023136"/>
    </source>
</evidence>
<dbReference type="InterPro" id="IPR000531">
    <property type="entry name" value="Beta-barrel_TonB"/>
</dbReference>
<dbReference type="RefSeq" id="WP_346822396.1">
    <property type="nucleotide sequence ID" value="NZ_JBDKWZ010000009.1"/>
</dbReference>
<dbReference type="EMBL" id="JBDKWZ010000009">
    <property type="protein sequence ID" value="MEN7549617.1"/>
    <property type="molecule type" value="Genomic_DNA"/>
</dbReference>
<dbReference type="InterPro" id="IPR023997">
    <property type="entry name" value="TonB-dep_OMP_SusC/RagA_CS"/>
</dbReference>
<dbReference type="PROSITE" id="PS52016">
    <property type="entry name" value="TONB_DEPENDENT_REC_3"/>
    <property type="match status" value="1"/>
</dbReference>